<evidence type="ECO:0000313" key="3">
    <source>
        <dbReference type="EMBL" id="KHG25538.1"/>
    </source>
</evidence>
<dbReference type="AlphaFoldDB" id="A0A0B0NZ40"/>
<name>A0A0B0NZ40_GOSAR</name>
<dbReference type="EMBL" id="KN432791">
    <property type="protein sequence ID" value="KHG25538.1"/>
    <property type="molecule type" value="Genomic_DNA"/>
</dbReference>
<evidence type="ECO:0000313" key="4">
    <source>
        <dbReference type="Proteomes" id="UP000032142"/>
    </source>
</evidence>
<feature type="transmembrane region" description="Helical" evidence="1">
    <location>
        <begin position="70"/>
        <end position="90"/>
    </location>
</feature>
<keyword evidence="1" id="KW-0812">Transmembrane</keyword>
<keyword evidence="4" id="KW-1185">Reference proteome</keyword>
<dbReference type="EMBL" id="KN407612">
    <property type="protein sequence ID" value="KHG17149.1"/>
    <property type="molecule type" value="Genomic_DNA"/>
</dbReference>
<keyword evidence="1" id="KW-0472">Membrane</keyword>
<evidence type="ECO:0000313" key="2">
    <source>
        <dbReference type="EMBL" id="KHG17149.1"/>
    </source>
</evidence>
<organism evidence="2 4">
    <name type="scientific">Gossypium arboreum</name>
    <name type="common">Tree cotton</name>
    <name type="synonym">Gossypium nanking</name>
    <dbReference type="NCBI Taxonomy" id="29729"/>
    <lineage>
        <taxon>Eukaryota</taxon>
        <taxon>Viridiplantae</taxon>
        <taxon>Streptophyta</taxon>
        <taxon>Embryophyta</taxon>
        <taxon>Tracheophyta</taxon>
        <taxon>Spermatophyta</taxon>
        <taxon>Magnoliopsida</taxon>
        <taxon>eudicotyledons</taxon>
        <taxon>Gunneridae</taxon>
        <taxon>Pentapetalae</taxon>
        <taxon>rosids</taxon>
        <taxon>malvids</taxon>
        <taxon>Malvales</taxon>
        <taxon>Malvaceae</taxon>
        <taxon>Malvoideae</taxon>
        <taxon>Gossypium</taxon>
    </lineage>
</organism>
<evidence type="ECO:0000256" key="1">
    <source>
        <dbReference type="SAM" id="Phobius"/>
    </source>
</evidence>
<accession>A0A0B0NZ40</accession>
<reference evidence="4" key="2">
    <citation type="submission" date="2014-09" db="EMBL/GenBank/DDBJ databases">
        <authorList>
            <person name="Mudge J."/>
            <person name="Ramaraj T."/>
            <person name="Lindquist I.E."/>
            <person name="Bharti A.K."/>
            <person name="Sundararajan A."/>
            <person name="Cameron C.T."/>
            <person name="Woodward J.E."/>
            <person name="May G.D."/>
            <person name="Brubaker C."/>
            <person name="Broadhvest J."/>
            <person name="Wilkins T.A."/>
        </authorList>
    </citation>
    <scope>NUCLEOTIDE SEQUENCE</scope>
    <source>
        <strain evidence="4">cv. AKA8401</strain>
    </source>
</reference>
<dbReference type="Proteomes" id="UP000032142">
    <property type="component" value="Unassembled WGS sequence"/>
</dbReference>
<reference evidence="2" key="1">
    <citation type="submission" date="2014-09" db="EMBL/GenBank/DDBJ databases">
        <title>G. arboreum L. cv. AKA8401 A2 genome assembly version 1.0.</title>
        <authorList>
            <person name="Mudge J."/>
            <person name="Ramaraj T."/>
            <person name="Lindquist I.E."/>
            <person name="Bharti A.K."/>
            <person name="Sundararajan A."/>
            <person name="Cameron C.T."/>
            <person name="Woodward J.E."/>
            <person name="May G.D."/>
            <person name="Brubaker C."/>
            <person name="Broadhvest J."/>
            <person name="Wilkins T.A."/>
        </authorList>
    </citation>
    <scope>NUCLEOTIDE SEQUENCE</scope>
</reference>
<sequence length="92" mass="10282">MVGGRTKLEFNQCSTENIIEKGKGESEQGHRVNSRNSDWKCSGIFRLCVDETLYVSNTVTVPDSFRRGTLYLIVTITATVTVTPTVYSNFGR</sequence>
<gene>
    <name evidence="2" type="ORF">F383_23854</name>
    <name evidence="3" type="ORF">F383_32957</name>
</gene>
<keyword evidence="1" id="KW-1133">Transmembrane helix</keyword>
<proteinExistence type="predicted"/>
<protein>
    <submittedName>
        <fullName evidence="2">DNA damage checkpoint control MEC3</fullName>
    </submittedName>
</protein>